<reference evidence="1 2" key="1">
    <citation type="submission" date="2024-04" db="EMBL/GenBank/DDBJ databases">
        <title>Phyllosticta paracitricarpa is synonymous to the EU quarantine fungus P. citricarpa based on phylogenomic analyses.</title>
        <authorList>
            <consortium name="Lawrence Berkeley National Laboratory"/>
            <person name="Van ingen-buijs V.A."/>
            <person name="Van westerhoven A.C."/>
            <person name="Haridas S."/>
            <person name="Skiadas P."/>
            <person name="Martin F."/>
            <person name="Groenewald J.Z."/>
            <person name="Crous P.W."/>
            <person name="Seidl M.F."/>
        </authorList>
    </citation>
    <scope>NUCLEOTIDE SEQUENCE [LARGE SCALE GENOMIC DNA]</scope>
    <source>
        <strain evidence="1 2">CPC 17464</strain>
    </source>
</reference>
<evidence type="ECO:0000313" key="1">
    <source>
        <dbReference type="EMBL" id="KAK7529261.1"/>
    </source>
</evidence>
<dbReference type="RefSeq" id="XP_066649841.1">
    <property type="nucleotide sequence ID" value="XM_066798531.1"/>
</dbReference>
<accession>A0ABR1L4A6</accession>
<organism evidence="1 2">
    <name type="scientific">Phyllosticta citribraziliensis</name>
    <dbReference type="NCBI Taxonomy" id="989973"/>
    <lineage>
        <taxon>Eukaryota</taxon>
        <taxon>Fungi</taxon>
        <taxon>Dikarya</taxon>
        <taxon>Ascomycota</taxon>
        <taxon>Pezizomycotina</taxon>
        <taxon>Dothideomycetes</taxon>
        <taxon>Dothideomycetes incertae sedis</taxon>
        <taxon>Botryosphaeriales</taxon>
        <taxon>Phyllostictaceae</taxon>
        <taxon>Phyllosticta</taxon>
    </lineage>
</organism>
<dbReference type="EMBL" id="JBBPEH010000017">
    <property type="protein sequence ID" value="KAK7529261.1"/>
    <property type="molecule type" value="Genomic_DNA"/>
</dbReference>
<name>A0ABR1L4A6_9PEZI</name>
<gene>
    <name evidence="1" type="ORF">J3D65DRAFT_607944</name>
</gene>
<comment type="caution">
    <text evidence="1">The sequence shown here is derived from an EMBL/GenBank/DDBJ whole genome shotgun (WGS) entry which is preliminary data.</text>
</comment>
<protein>
    <submittedName>
        <fullName evidence="1">Uncharacterized protein</fullName>
    </submittedName>
</protein>
<evidence type="ECO:0000313" key="2">
    <source>
        <dbReference type="Proteomes" id="UP001360953"/>
    </source>
</evidence>
<dbReference type="GeneID" id="92031437"/>
<sequence>MYLGTLASTAQHQQTPWPASLLPAADATSRRSQRVRRYSLHVSKANISQGIETLSSKPVSKALPRPSQKIEALLQVSACAPVNHTIISANMTTPHDREKISALESKIKQLNMAHNVEMTEALNAVDYDVEKMAAAVEANEKLAEELKKVEQYERDLIVENIHLKRQVNRLQAKMKSVVETNKMAVEELKKIRNSMKWMNEQAKAMMEDKE</sequence>
<keyword evidence="2" id="KW-1185">Reference proteome</keyword>
<proteinExistence type="predicted"/>
<dbReference type="Proteomes" id="UP001360953">
    <property type="component" value="Unassembled WGS sequence"/>
</dbReference>